<keyword evidence="6" id="KW-0449">Lipoprotein</keyword>
<keyword evidence="9" id="KW-1185">Reference proteome</keyword>
<evidence type="ECO:0000256" key="3">
    <source>
        <dbReference type="ARBA" id="ARBA00022475"/>
    </source>
</evidence>
<dbReference type="InterPro" id="IPR003760">
    <property type="entry name" value="PnrA-like"/>
</dbReference>
<comment type="subcellular location">
    <subcellularLocation>
        <location evidence="1">Cell membrane</location>
        <topology evidence="1">Lipid-anchor</topology>
    </subcellularLocation>
</comment>
<dbReference type="Gene3D" id="3.40.50.2300">
    <property type="match status" value="2"/>
</dbReference>
<feature type="domain" description="ABC transporter substrate-binding protein PnrA-like" evidence="7">
    <location>
        <begin position="50"/>
        <end position="331"/>
    </location>
</feature>
<evidence type="ECO:0000256" key="6">
    <source>
        <dbReference type="ARBA" id="ARBA00023288"/>
    </source>
</evidence>
<dbReference type="PANTHER" id="PTHR34296">
    <property type="entry name" value="TRANSCRIPTIONAL ACTIVATOR PROTEIN MED"/>
    <property type="match status" value="1"/>
</dbReference>
<reference evidence="8 9" key="1">
    <citation type="submission" date="2019-08" db="EMBL/GenBank/DDBJ databases">
        <title>Bacterial whole genome sequence for Glaciihabitans sp. CHu50b-6-2.</title>
        <authorList>
            <person name="Jin L."/>
        </authorList>
    </citation>
    <scope>NUCLEOTIDE SEQUENCE [LARGE SCALE GENOMIC DNA]</scope>
    <source>
        <strain evidence="8 9">CHu50b-6-2</strain>
    </source>
</reference>
<dbReference type="Pfam" id="PF02608">
    <property type="entry name" value="Bmp"/>
    <property type="match status" value="1"/>
</dbReference>
<protein>
    <submittedName>
        <fullName evidence="8">BMP family ABC transporter substrate-binding protein</fullName>
    </submittedName>
</protein>
<dbReference type="AlphaFoldDB" id="A0A5C8UPZ6"/>
<keyword evidence="3" id="KW-1003">Cell membrane</keyword>
<accession>A0A5C8UPZ6</accession>
<name>A0A5C8UPZ6_9MICO</name>
<sequence length="363" mass="36799">MHSPTSFARRSLAATRAVPLIAVVAVAALLTGCAGRGTAPANTSAKSDFTTVTIVTPATESDHGWNQMGLAGAKAAAKATSLTLTSDTNVGYDNTQTILTQAAQKSGVGFVIAHASGFGQAAASANAKTGVPFLITDVPTAQVKDKIGVITFSAQQGGYLAGIAAAMTTKTNKLGIAISADDVNWFTMSGGFIAGAKSVNPSIHVDVAYIGAAAYDDSAGGKKVVQQLIAAGDDVIFGMGDGATVGYVAAVDEANQAGNKVKYIADIGDVSDLVTNPNEVLTSVLWVFDGAYSQAINDIKAGKFATAPYNLDLKNGGIKLQKTADMTSDITAATTKAQKGIEDGSITVPDTSTKADLTALLNG</sequence>
<evidence type="ECO:0000256" key="2">
    <source>
        <dbReference type="ARBA" id="ARBA00008610"/>
    </source>
</evidence>
<evidence type="ECO:0000256" key="4">
    <source>
        <dbReference type="ARBA" id="ARBA00022729"/>
    </source>
</evidence>
<dbReference type="InterPro" id="IPR050957">
    <property type="entry name" value="BMP_lipoprotein"/>
</dbReference>
<evidence type="ECO:0000313" key="8">
    <source>
        <dbReference type="EMBL" id="TXN29941.1"/>
    </source>
</evidence>
<gene>
    <name evidence="8" type="ORF">FVP33_12475</name>
</gene>
<dbReference type="PANTHER" id="PTHR34296:SF2">
    <property type="entry name" value="ABC TRANSPORTER GUANOSINE-BINDING PROTEIN NUPN"/>
    <property type="match status" value="1"/>
</dbReference>
<keyword evidence="4" id="KW-0732">Signal</keyword>
<dbReference type="EMBL" id="VRMG01000008">
    <property type="protein sequence ID" value="TXN29941.1"/>
    <property type="molecule type" value="Genomic_DNA"/>
</dbReference>
<evidence type="ECO:0000313" key="9">
    <source>
        <dbReference type="Proteomes" id="UP000321379"/>
    </source>
</evidence>
<dbReference type="GO" id="GO:0005886">
    <property type="term" value="C:plasma membrane"/>
    <property type="evidence" value="ECO:0007669"/>
    <property type="project" value="UniProtKB-SubCell"/>
</dbReference>
<evidence type="ECO:0000256" key="5">
    <source>
        <dbReference type="ARBA" id="ARBA00023136"/>
    </source>
</evidence>
<dbReference type="SUPFAM" id="SSF53822">
    <property type="entry name" value="Periplasmic binding protein-like I"/>
    <property type="match status" value="1"/>
</dbReference>
<proteinExistence type="inferred from homology"/>
<comment type="similarity">
    <text evidence="2">Belongs to the BMP lipoprotein family.</text>
</comment>
<dbReference type="RefSeq" id="WP_147783984.1">
    <property type="nucleotide sequence ID" value="NZ_VRMG01000008.1"/>
</dbReference>
<organism evidence="8 9">
    <name type="scientific">Lacisediminihabitans profunda</name>
    <dbReference type="NCBI Taxonomy" id="2594790"/>
    <lineage>
        <taxon>Bacteria</taxon>
        <taxon>Bacillati</taxon>
        <taxon>Actinomycetota</taxon>
        <taxon>Actinomycetes</taxon>
        <taxon>Micrococcales</taxon>
        <taxon>Microbacteriaceae</taxon>
        <taxon>Lacisediminihabitans</taxon>
    </lineage>
</organism>
<evidence type="ECO:0000259" key="7">
    <source>
        <dbReference type="Pfam" id="PF02608"/>
    </source>
</evidence>
<comment type="caution">
    <text evidence="8">The sequence shown here is derived from an EMBL/GenBank/DDBJ whole genome shotgun (WGS) entry which is preliminary data.</text>
</comment>
<dbReference type="InterPro" id="IPR028082">
    <property type="entry name" value="Peripla_BP_I"/>
</dbReference>
<dbReference type="Proteomes" id="UP000321379">
    <property type="component" value="Unassembled WGS sequence"/>
</dbReference>
<evidence type="ECO:0000256" key="1">
    <source>
        <dbReference type="ARBA" id="ARBA00004193"/>
    </source>
</evidence>
<keyword evidence="5" id="KW-0472">Membrane</keyword>